<dbReference type="EMBL" id="JABSTQ010006732">
    <property type="protein sequence ID" value="KAG0436782.1"/>
    <property type="molecule type" value="Genomic_DNA"/>
</dbReference>
<comment type="caution">
    <text evidence="1">The sequence shown here is derived from an EMBL/GenBank/DDBJ whole genome shotgun (WGS) entry which is preliminary data.</text>
</comment>
<keyword evidence="2" id="KW-1185">Reference proteome</keyword>
<sequence length="330" mass="36433">MAELPKRRKLYLEPFFVGAGLPKTTKYRSDCAERSHAQRIRDDCGVSTASANDPSAPGNCFLNNSAPDDRQAVREVGDYKQSGSLAADEQDDCEVSGSPVVDEQDCSEECGKRAVDQEQSSGTIPPDFDSDFSVEDLVTLVMDFAVTSGLPWTQLEKLMKFVYYLNRSADSPTRAIMQNMMQYNGYFGCGWCLRPGEGTVKYPVAAASVPDRTQEGTESDMTEAFETSAHVRGVKGPLALINLSCFGNVWSFSPDYVHCVLLGLTRQFLELWLFNVGAPYYIGSPLLLKDIDKRLCHIKPPQCMARLPRPVLLLKFWKASRGSSGCCISA</sequence>
<name>A0AC60QPH3_IXOPE</name>
<proteinExistence type="predicted"/>
<accession>A0AC60QPH3</accession>
<dbReference type="Proteomes" id="UP000805193">
    <property type="component" value="Unassembled WGS sequence"/>
</dbReference>
<evidence type="ECO:0000313" key="1">
    <source>
        <dbReference type="EMBL" id="KAG0436782.1"/>
    </source>
</evidence>
<protein>
    <submittedName>
        <fullName evidence="1">Uncharacterized protein</fullName>
    </submittedName>
</protein>
<reference evidence="1 2" key="1">
    <citation type="journal article" date="2020" name="Cell">
        <title>Large-Scale Comparative Analyses of Tick Genomes Elucidate Their Genetic Diversity and Vector Capacities.</title>
        <authorList>
            <consortium name="Tick Genome and Microbiome Consortium (TIGMIC)"/>
            <person name="Jia N."/>
            <person name="Wang J."/>
            <person name="Shi W."/>
            <person name="Du L."/>
            <person name="Sun Y."/>
            <person name="Zhan W."/>
            <person name="Jiang J.F."/>
            <person name="Wang Q."/>
            <person name="Zhang B."/>
            <person name="Ji P."/>
            <person name="Bell-Sakyi L."/>
            <person name="Cui X.M."/>
            <person name="Yuan T.T."/>
            <person name="Jiang B.G."/>
            <person name="Yang W.F."/>
            <person name="Lam T.T."/>
            <person name="Chang Q.C."/>
            <person name="Ding S.J."/>
            <person name="Wang X.J."/>
            <person name="Zhu J.G."/>
            <person name="Ruan X.D."/>
            <person name="Zhao L."/>
            <person name="Wei J.T."/>
            <person name="Ye R.Z."/>
            <person name="Que T.C."/>
            <person name="Du C.H."/>
            <person name="Zhou Y.H."/>
            <person name="Cheng J.X."/>
            <person name="Dai P.F."/>
            <person name="Guo W.B."/>
            <person name="Han X.H."/>
            <person name="Huang E.J."/>
            <person name="Li L.F."/>
            <person name="Wei W."/>
            <person name="Gao Y.C."/>
            <person name="Liu J.Z."/>
            <person name="Shao H.Z."/>
            <person name="Wang X."/>
            <person name="Wang C.C."/>
            <person name="Yang T.C."/>
            <person name="Huo Q.B."/>
            <person name="Li W."/>
            <person name="Chen H.Y."/>
            <person name="Chen S.E."/>
            <person name="Zhou L.G."/>
            <person name="Ni X.B."/>
            <person name="Tian J.H."/>
            <person name="Sheng Y."/>
            <person name="Liu T."/>
            <person name="Pan Y.S."/>
            <person name="Xia L.Y."/>
            <person name="Li J."/>
            <person name="Zhao F."/>
            <person name="Cao W.C."/>
        </authorList>
    </citation>
    <scope>NUCLEOTIDE SEQUENCE [LARGE SCALE GENOMIC DNA]</scope>
    <source>
        <strain evidence="1">Iper-2018</strain>
    </source>
</reference>
<gene>
    <name evidence="1" type="ORF">HPB47_017759</name>
</gene>
<evidence type="ECO:0000313" key="2">
    <source>
        <dbReference type="Proteomes" id="UP000805193"/>
    </source>
</evidence>
<organism evidence="1 2">
    <name type="scientific">Ixodes persulcatus</name>
    <name type="common">Taiga tick</name>
    <dbReference type="NCBI Taxonomy" id="34615"/>
    <lineage>
        <taxon>Eukaryota</taxon>
        <taxon>Metazoa</taxon>
        <taxon>Ecdysozoa</taxon>
        <taxon>Arthropoda</taxon>
        <taxon>Chelicerata</taxon>
        <taxon>Arachnida</taxon>
        <taxon>Acari</taxon>
        <taxon>Parasitiformes</taxon>
        <taxon>Ixodida</taxon>
        <taxon>Ixodoidea</taxon>
        <taxon>Ixodidae</taxon>
        <taxon>Ixodinae</taxon>
        <taxon>Ixodes</taxon>
    </lineage>
</organism>